<dbReference type="RefSeq" id="WP_398282448.1">
    <property type="nucleotide sequence ID" value="NZ_JBITLV010000005.1"/>
</dbReference>
<keyword evidence="3" id="KW-1185">Reference proteome</keyword>
<dbReference type="SUPFAM" id="SSF48498">
    <property type="entry name" value="Tetracyclin repressor-like, C-terminal domain"/>
    <property type="match status" value="1"/>
</dbReference>
<protein>
    <recommendedName>
        <fullName evidence="1">Transcriptional regulator SbtR-like C-terminal domain-containing protein</fullName>
    </recommendedName>
</protein>
<dbReference type="InterPro" id="IPR049445">
    <property type="entry name" value="TetR_SbtR-like_C"/>
</dbReference>
<evidence type="ECO:0000313" key="2">
    <source>
        <dbReference type="EMBL" id="MFI7588590.1"/>
    </source>
</evidence>
<organism evidence="2 3">
    <name type="scientific">Spongisporangium articulatum</name>
    <dbReference type="NCBI Taxonomy" id="3362603"/>
    <lineage>
        <taxon>Bacteria</taxon>
        <taxon>Bacillati</taxon>
        <taxon>Actinomycetota</taxon>
        <taxon>Actinomycetes</taxon>
        <taxon>Kineosporiales</taxon>
        <taxon>Kineosporiaceae</taxon>
        <taxon>Spongisporangium</taxon>
    </lineage>
</organism>
<evidence type="ECO:0000259" key="1">
    <source>
        <dbReference type="Pfam" id="PF21597"/>
    </source>
</evidence>
<dbReference type="Gene3D" id="1.10.357.10">
    <property type="entry name" value="Tetracycline Repressor, domain 2"/>
    <property type="match status" value="1"/>
</dbReference>
<reference evidence="2 3" key="1">
    <citation type="submission" date="2024-10" db="EMBL/GenBank/DDBJ databases">
        <title>The Natural Products Discovery Center: Release of the First 8490 Sequenced Strains for Exploring Actinobacteria Biosynthetic Diversity.</title>
        <authorList>
            <person name="Kalkreuter E."/>
            <person name="Kautsar S.A."/>
            <person name="Yang D."/>
            <person name="Bader C.D."/>
            <person name="Teijaro C.N."/>
            <person name="Fluegel L."/>
            <person name="Davis C.M."/>
            <person name="Simpson J.R."/>
            <person name="Lauterbach L."/>
            <person name="Steele A.D."/>
            <person name="Gui C."/>
            <person name="Meng S."/>
            <person name="Li G."/>
            <person name="Viehrig K."/>
            <person name="Ye F."/>
            <person name="Su P."/>
            <person name="Kiefer A.F."/>
            <person name="Nichols A."/>
            <person name="Cepeda A.J."/>
            <person name="Yan W."/>
            <person name="Fan B."/>
            <person name="Jiang Y."/>
            <person name="Adhikari A."/>
            <person name="Zheng C.-J."/>
            <person name="Schuster L."/>
            <person name="Cowan T.M."/>
            <person name="Smanski M.J."/>
            <person name="Chevrette M.G."/>
            <person name="De Carvalho L.P.S."/>
            <person name="Shen B."/>
        </authorList>
    </citation>
    <scope>NUCLEOTIDE SEQUENCE [LARGE SCALE GENOMIC DNA]</scope>
    <source>
        <strain evidence="2 3">NPDC049639</strain>
    </source>
</reference>
<dbReference type="Pfam" id="PF21597">
    <property type="entry name" value="TetR_C_43"/>
    <property type="match status" value="1"/>
</dbReference>
<gene>
    <name evidence="2" type="ORF">ACIB24_16085</name>
</gene>
<accession>A0ABW8AQE9</accession>
<comment type="caution">
    <text evidence="2">The sequence shown here is derived from an EMBL/GenBank/DDBJ whole genome shotgun (WGS) entry which is preliminary data.</text>
</comment>
<evidence type="ECO:0000313" key="3">
    <source>
        <dbReference type="Proteomes" id="UP001612915"/>
    </source>
</evidence>
<name>A0ABW8AQE9_9ACTN</name>
<proteinExistence type="predicted"/>
<dbReference type="Proteomes" id="UP001612915">
    <property type="component" value="Unassembled WGS sequence"/>
</dbReference>
<dbReference type="InterPro" id="IPR036271">
    <property type="entry name" value="Tet_transcr_reg_TetR-rel_C_sf"/>
</dbReference>
<sequence>MDWARTKHGMTETLRSLMAAGRLEAGPMRANPVRVVERFLRAGAVAGDLRPDVRADDVAALLAGVMAVAAPEHRAQAIRLCDLVTDGLRST</sequence>
<dbReference type="EMBL" id="JBITLV010000005">
    <property type="protein sequence ID" value="MFI7588590.1"/>
    <property type="molecule type" value="Genomic_DNA"/>
</dbReference>
<feature type="domain" description="Transcriptional regulator SbtR-like C-terminal" evidence="1">
    <location>
        <begin position="2"/>
        <end position="89"/>
    </location>
</feature>